<evidence type="ECO:0000313" key="1">
    <source>
        <dbReference type="EMBL" id="VDD32146.1"/>
    </source>
</evidence>
<protein>
    <submittedName>
        <fullName evidence="1">Uncharacterized protein</fullName>
    </submittedName>
</protein>
<reference evidence="1" key="1">
    <citation type="submission" date="2018-11" db="EMBL/GenBank/DDBJ databases">
        <authorList>
            <consortium name="Genoscope - CEA"/>
            <person name="William W."/>
        </authorList>
    </citation>
    <scope>NUCLEOTIDE SEQUENCE</scope>
</reference>
<name>A0A3P6E201_BRAOL</name>
<gene>
    <name evidence="1" type="ORF">BOLC9T57469H</name>
</gene>
<accession>A0A3P6E201</accession>
<sequence>MESYLTTYHRGASNTMGVPLNASLSDIFTEGVWNIRLARSDRQLCIQTFLTSINLSNDADSTEWIVAIGLSSRLEQLLNMAQPDPLKGQTDIMWLNGGPHLRPLQSGGGITLLSMPLQLELRRSKLSIVVWQLTNSLQHLDGKRNARILRQCFKPYTSIITTIDRTTCNCIHSKCDKNPGQSSQMIRFWFSLIASPTISVQPSYSCLSNWAYVTN</sequence>
<dbReference type="EMBL" id="LR031875">
    <property type="protein sequence ID" value="VDD32146.1"/>
    <property type="molecule type" value="Genomic_DNA"/>
</dbReference>
<proteinExistence type="predicted"/>
<organism evidence="1">
    <name type="scientific">Brassica oleracea</name>
    <name type="common">Wild cabbage</name>
    <dbReference type="NCBI Taxonomy" id="3712"/>
    <lineage>
        <taxon>Eukaryota</taxon>
        <taxon>Viridiplantae</taxon>
        <taxon>Streptophyta</taxon>
        <taxon>Embryophyta</taxon>
        <taxon>Tracheophyta</taxon>
        <taxon>Spermatophyta</taxon>
        <taxon>Magnoliopsida</taxon>
        <taxon>eudicotyledons</taxon>
        <taxon>Gunneridae</taxon>
        <taxon>Pentapetalae</taxon>
        <taxon>rosids</taxon>
        <taxon>malvids</taxon>
        <taxon>Brassicales</taxon>
        <taxon>Brassicaceae</taxon>
        <taxon>Brassiceae</taxon>
        <taxon>Brassica</taxon>
    </lineage>
</organism>
<dbReference type="AlphaFoldDB" id="A0A3P6E201"/>